<reference evidence="2 3" key="1">
    <citation type="submission" date="2018-07" db="EMBL/GenBank/DDBJ databases">
        <title>Venubactetium sediminum gen. nov., sp. nov., isolated from a marine solar saltern.</title>
        <authorList>
            <person name="Wang S."/>
        </authorList>
    </citation>
    <scope>NUCLEOTIDE SEQUENCE [LARGE SCALE GENOMIC DNA]</scope>
    <source>
        <strain evidence="2 3">WD2A32</strain>
    </source>
</reference>
<protein>
    <recommendedName>
        <fullName evidence="4">Cytochrome c domain-containing protein</fullName>
    </recommendedName>
</protein>
<evidence type="ECO:0008006" key="4">
    <source>
        <dbReference type="Google" id="ProtNLM"/>
    </source>
</evidence>
<gene>
    <name evidence="2" type="ORF">DRB17_05840</name>
</gene>
<feature type="signal peptide" evidence="1">
    <location>
        <begin position="1"/>
        <end position="29"/>
    </location>
</feature>
<dbReference type="RefSeq" id="WP_114581257.1">
    <property type="nucleotide sequence ID" value="NZ_QPMH01000004.1"/>
</dbReference>
<dbReference type="Proteomes" id="UP000253941">
    <property type="component" value="Unassembled WGS sequence"/>
</dbReference>
<dbReference type="AlphaFoldDB" id="A0A369TCZ0"/>
<evidence type="ECO:0000313" key="2">
    <source>
        <dbReference type="EMBL" id="RDD62682.1"/>
    </source>
</evidence>
<keyword evidence="1" id="KW-0732">Signal</keyword>
<name>A0A369TCZ0_9PROT</name>
<organism evidence="2 3">
    <name type="scientific">Ferruginivarius sediminum</name>
    <dbReference type="NCBI Taxonomy" id="2661937"/>
    <lineage>
        <taxon>Bacteria</taxon>
        <taxon>Pseudomonadati</taxon>
        <taxon>Pseudomonadota</taxon>
        <taxon>Alphaproteobacteria</taxon>
        <taxon>Rhodospirillales</taxon>
        <taxon>Rhodospirillaceae</taxon>
        <taxon>Ferruginivarius</taxon>
    </lineage>
</organism>
<keyword evidence="3" id="KW-1185">Reference proteome</keyword>
<comment type="caution">
    <text evidence="2">The sequence shown here is derived from an EMBL/GenBank/DDBJ whole genome shotgun (WGS) entry which is preliminary data.</text>
</comment>
<evidence type="ECO:0000313" key="3">
    <source>
        <dbReference type="Proteomes" id="UP000253941"/>
    </source>
</evidence>
<proteinExistence type="predicted"/>
<accession>A0A369TCZ0</accession>
<evidence type="ECO:0000256" key="1">
    <source>
        <dbReference type="SAM" id="SignalP"/>
    </source>
</evidence>
<feature type="chain" id="PRO_5016943850" description="Cytochrome c domain-containing protein" evidence="1">
    <location>
        <begin position="30"/>
        <end position="404"/>
    </location>
</feature>
<sequence length="404" mass="44794">MARIRFAGIATGLAVAGVLGIHAAGPAAAQNLPKLDHLKYITQDAKASKAKALKRPIEYAWDVFFLANWPALPGAKGRGKPDPSKKIGDTGGPMLWQSWKGDDETYPPNGVIPGPWATPYPVPPGGAAKLPPADTGDLWTPLTGNVQADGFDLKGPDGQPIRYHIRLNRPAFEYVRRNKLYSIDGQISFAKANGALDFRWDAIEAKAAWRELDPVKDKDEIPKYFTSHAFYPQRDDDGNITGWKKVLVGLTGLHFATKAIDNWVWITFEQVDNEEWTGVHRVNPIPDKVKQYNAKVQRLLAGTPWENYELVGVQTDFGTEDDPTILANTQIESHFQSRSSCMSCHGMANVKQSEPTPENPVRASYVDPNHGSPPYYVGPIPDLPEGYSHTDFVFSLYRAQYEKN</sequence>
<dbReference type="EMBL" id="QPMH01000004">
    <property type="protein sequence ID" value="RDD62682.1"/>
    <property type="molecule type" value="Genomic_DNA"/>
</dbReference>